<keyword evidence="2" id="KW-1185">Reference proteome</keyword>
<gene>
    <name evidence="1" type="ORF">QF035_008829</name>
</gene>
<evidence type="ECO:0000313" key="1">
    <source>
        <dbReference type="EMBL" id="MDQ1031247.1"/>
    </source>
</evidence>
<reference evidence="1 2" key="1">
    <citation type="submission" date="2023-07" db="EMBL/GenBank/DDBJ databases">
        <title>Comparative genomics of wheat-associated soil bacteria to identify genetic determinants of phenazine resistance.</title>
        <authorList>
            <person name="Mouncey N."/>
        </authorList>
    </citation>
    <scope>NUCLEOTIDE SEQUENCE [LARGE SCALE GENOMIC DNA]</scope>
    <source>
        <strain evidence="1 2">V2I4</strain>
    </source>
</reference>
<name>A0ABU0T607_9ACTN</name>
<sequence length="41" mass="4425">MPRALPLPPMLLCPIWWRGGSAETATKVLPPVIGKEGIRTA</sequence>
<dbReference type="EMBL" id="JAUSZI010000002">
    <property type="protein sequence ID" value="MDQ1031247.1"/>
    <property type="molecule type" value="Genomic_DNA"/>
</dbReference>
<dbReference type="Proteomes" id="UP001230328">
    <property type="component" value="Unassembled WGS sequence"/>
</dbReference>
<proteinExistence type="predicted"/>
<comment type="caution">
    <text evidence="1">The sequence shown here is derived from an EMBL/GenBank/DDBJ whole genome shotgun (WGS) entry which is preliminary data.</text>
</comment>
<accession>A0ABU0T607</accession>
<evidence type="ECO:0000313" key="2">
    <source>
        <dbReference type="Proteomes" id="UP001230328"/>
    </source>
</evidence>
<organism evidence="1 2">
    <name type="scientific">Streptomyces umbrinus</name>
    <dbReference type="NCBI Taxonomy" id="67370"/>
    <lineage>
        <taxon>Bacteria</taxon>
        <taxon>Bacillati</taxon>
        <taxon>Actinomycetota</taxon>
        <taxon>Actinomycetes</taxon>
        <taxon>Kitasatosporales</taxon>
        <taxon>Streptomycetaceae</taxon>
        <taxon>Streptomyces</taxon>
        <taxon>Streptomyces phaeochromogenes group</taxon>
    </lineage>
</organism>
<dbReference type="RefSeq" id="WP_307527255.1">
    <property type="nucleotide sequence ID" value="NZ_JAUSZI010000002.1"/>
</dbReference>
<protein>
    <submittedName>
        <fullName evidence="1">Uncharacterized protein</fullName>
    </submittedName>
</protein>